<evidence type="ECO:0000313" key="2">
    <source>
        <dbReference type="Proteomes" id="UP001218218"/>
    </source>
</evidence>
<sequence>MLDNFETPWEALEGTAKVEGFLALLADIPHVALLLTMRGAERPGKFQWTHPFLHPPMPLDRAAACQTFIEIADQIHDGSEVDQLLDITDNIPLVVQLVAGIAASVGCQDTMERWNLERTALLSAGYDKCSNLEISIGVSLSSPCLQSSPHAVELLGLMSLLSDDISDLDLVQSNIPIPDIPNCKTTLLRTSLAYIDHAGRFKVLAPVRDYIHLAKPP</sequence>
<accession>A0AAD6ZCG9</accession>
<dbReference type="AlphaFoldDB" id="A0AAD6ZCG9"/>
<reference evidence="1" key="1">
    <citation type="submission" date="2023-03" db="EMBL/GenBank/DDBJ databases">
        <title>Massive genome expansion in bonnet fungi (Mycena s.s.) driven by repeated elements and novel gene families across ecological guilds.</title>
        <authorList>
            <consortium name="Lawrence Berkeley National Laboratory"/>
            <person name="Harder C.B."/>
            <person name="Miyauchi S."/>
            <person name="Viragh M."/>
            <person name="Kuo A."/>
            <person name="Thoen E."/>
            <person name="Andreopoulos B."/>
            <person name="Lu D."/>
            <person name="Skrede I."/>
            <person name="Drula E."/>
            <person name="Henrissat B."/>
            <person name="Morin E."/>
            <person name="Kohler A."/>
            <person name="Barry K."/>
            <person name="LaButti K."/>
            <person name="Morin E."/>
            <person name="Salamov A."/>
            <person name="Lipzen A."/>
            <person name="Mereny Z."/>
            <person name="Hegedus B."/>
            <person name="Baldrian P."/>
            <person name="Stursova M."/>
            <person name="Weitz H."/>
            <person name="Taylor A."/>
            <person name="Grigoriev I.V."/>
            <person name="Nagy L.G."/>
            <person name="Martin F."/>
            <person name="Kauserud H."/>
        </authorList>
    </citation>
    <scope>NUCLEOTIDE SEQUENCE</scope>
    <source>
        <strain evidence="1">CBHHK002</strain>
    </source>
</reference>
<keyword evidence="2" id="KW-1185">Reference proteome</keyword>
<name>A0AAD6ZCG9_9AGAR</name>
<dbReference type="Proteomes" id="UP001218218">
    <property type="component" value="Unassembled WGS sequence"/>
</dbReference>
<protein>
    <submittedName>
        <fullName evidence="1">Uncharacterized protein</fullName>
    </submittedName>
</protein>
<organism evidence="1 2">
    <name type="scientific">Mycena albidolilacea</name>
    <dbReference type="NCBI Taxonomy" id="1033008"/>
    <lineage>
        <taxon>Eukaryota</taxon>
        <taxon>Fungi</taxon>
        <taxon>Dikarya</taxon>
        <taxon>Basidiomycota</taxon>
        <taxon>Agaricomycotina</taxon>
        <taxon>Agaricomycetes</taxon>
        <taxon>Agaricomycetidae</taxon>
        <taxon>Agaricales</taxon>
        <taxon>Marasmiineae</taxon>
        <taxon>Mycenaceae</taxon>
        <taxon>Mycena</taxon>
    </lineage>
</organism>
<feature type="non-terminal residue" evidence="1">
    <location>
        <position position="217"/>
    </location>
</feature>
<comment type="caution">
    <text evidence="1">The sequence shown here is derived from an EMBL/GenBank/DDBJ whole genome shotgun (WGS) entry which is preliminary data.</text>
</comment>
<evidence type="ECO:0000313" key="1">
    <source>
        <dbReference type="EMBL" id="KAJ7315603.1"/>
    </source>
</evidence>
<gene>
    <name evidence="1" type="ORF">DFH08DRAFT_645126</name>
</gene>
<dbReference type="EMBL" id="JARIHO010000061">
    <property type="protein sequence ID" value="KAJ7315603.1"/>
    <property type="molecule type" value="Genomic_DNA"/>
</dbReference>
<proteinExistence type="predicted"/>